<feature type="signal peptide" evidence="1">
    <location>
        <begin position="1"/>
        <end position="25"/>
    </location>
</feature>
<accession>A0ABT3GW61</accession>
<evidence type="ECO:0000256" key="1">
    <source>
        <dbReference type="SAM" id="SignalP"/>
    </source>
</evidence>
<evidence type="ECO:0000313" key="2">
    <source>
        <dbReference type="EMBL" id="MCW1931776.1"/>
    </source>
</evidence>
<dbReference type="RefSeq" id="WP_264504867.1">
    <property type="nucleotide sequence ID" value="NZ_JAPDFL010000001.1"/>
</dbReference>
<proteinExistence type="predicted"/>
<protein>
    <submittedName>
        <fullName evidence="2">Uncharacterized protein</fullName>
    </submittedName>
</protein>
<feature type="chain" id="PRO_5047451320" evidence="1">
    <location>
        <begin position="26"/>
        <end position="251"/>
    </location>
</feature>
<dbReference type="Proteomes" id="UP001208938">
    <property type="component" value="Unassembled WGS sequence"/>
</dbReference>
<evidence type="ECO:0000313" key="3">
    <source>
        <dbReference type="Proteomes" id="UP001208938"/>
    </source>
</evidence>
<gene>
    <name evidence="2" type="ORF">OKW52_05735</name>
</gene>
<name>A0ABT3GW61_9RHOB</name>
<sequence>MTTAFLSPVLTALAGLSLMALPGVAQDLPRLSNGVTRVDAAGLIVATCRTGEGCHCYQSNHSLATLETQTDIAPPEGLVNPILVRTGDGVFWTGESGHAIDLLYGGDGLCDPQVFPAEETGLPRNGPWTMTITGNSLSGCPAQVASAIAGAIDLGGSERRSIVWPRPFSMAPLTADNPAAGPWIDQGGGVWHNEVFSVNGALGRNAQVSMTARIVSPVEIALTQVFSMDVLAILTGEACRSTTQARLRFAG</sequence>
<comment type="caution">
    <text evidence="2">The sequence shown here is derived from an EMBL/GenBank/DDBJ whole genome shotgun (WGS) entry which is preliminary data.</text>
</comment>
<organism evidence="2 3">
    <name type="scientific">Pararhodobacter zhoushanensis</name>
    <dbReference type="NCBI Taxonomy" id="2479545"/>
    <lineage>
        <taxon>Bacteria</taxon>
        <taxon>Pseudomonadati</taxon>
        <taxon>Pseudomonadota</taxon>
        <taxon>Alphaproteobacteria</taxon>
        <taxon>Rhodobacterales</taxon>
        <taxon>Paracoccaceae</taxon>
        <taxon>Pararhodobacter</taxon>
    </lineage>
</organism>
<keyword evidence="1" id="KW-0732">Signal</keyword>
<keyword evidence="3" id="KW-1185">Reference proteome</keyword>
<reference evidence="2 3" key="1">
    <citation type="submission" date="2022-10" db="EMBL/GenBank/DDBJ databases">
        <title>Pararhodobacter sp. nov., isolated from marine algae.</title>
        <authorList>
            <person name="Choi B.J."/>
            <person name="Kim J.M."/>
            <person name="Lee J.K."/>
            <person name="Choi D.G."/>
            <person name="Jeon C.O."/>
        </authorList>
    </citation>
    <scope>NUCLEOTIDE SEQUENCE [LARGE SCALE GENOMIC DNA]</scope>
    <source>
        <strain evidence="2 3">ZQ420</strain>
    </source>
</reference>
<dbReference type="EMBL" id="JAPDFL010000001">
    <property type="protein sequence ID" value="MCW1931776.1"/>
    <property type="molecule type" value="Genomic_DNA"/>
</dbReference>